<dbReference type="GO" id="GO:0005524">
    <property type="term" value="F:ATP binding"/>
    <property type="evidence" value="ECO:0007669"/>
    <property type="project" value="UniProtKB-KW"/>
</dbReference>
<dbReference type="InterPro" id="IPR003593">
    <property type="entry name" value="AAA+_ATPase"/>
</dbReference>
<evidence type="ECO:0000256" key="7">
    <source>
        <dbReference type="RuleBase" id="RU364083"/>
    </source>
</evidence>
<keyword evidence="6 7" id="KW-0472">Membrane</keyword>
<keyword evidence="3 7" id="KW-0547">Nucleotide-binding</keyword>
<dbReference type="InterPro" id="IPR005893">
    <property type="entry name" value="PotA-like"/>
</dbReference>
<name>A0A4D7BC48_9HYPH</name>
<evidence type="ECO:0000256" key="5">
    <source>
        <dbReference type="ARBA" id="ARBA00022967"/>
    </source>
</evidence>
<dbReference type="Pfam" id="PF00005">
    <property type="entry name" value="ABC_tran"/>
    <property type="match status" value="1"/>
</dbReference>
<dbReference type="GO" id="GO:0015417">
    <property type="term" value="F:ABC-type polyamine transporter activity"/>
    <property type="evidence" value="ECO:0007669"/>
    <property type="project" value="UniProtKB-EC"/>
</dbReference>
<dbReference type="Gene3D" id="2.40.50.100">
    <property type="match status" value="1"/>
</dbReference>
<dbReference type="InterPro" id="IPR003439">
    <property type="entry name" value="ABC_transporter-like_ATP-bd"/>
</dbReference>
<dbReference type="AlphaFoldDB" id="A0A4D7BC48"/>
<sequence length="368" mass="40295">MAVGNGVGQPVLELSGVKKSYGGYVAVESVDLALRRDEFLTFLGPSGSGKTTTLMMVAGLQQPDAGSIRLGGQPVDRLPPYRRDIGMVFQNYALFPHMTVRRNVAFPLEMRQVGRAERERQVADALQLVGLADYGDRLPRQLSGGQQQRVALARAMVYHPTLLLMDEPLGALDKKLREQMQREIKRIHRERRISVLYVTHDQEEALTMSDRIAVFNKGRVEQIGTPEELYERPATRFVADFIGETNFLPGRVTGADGAHCRVDIAGSPVAAMSPEPARSGTSVVVAIRPERLRLQPATQHDGGVTGTLTDVVYLGNARRSVIRLADGKDCFALHHANEAEAASLTRGQAVSLSWDGRHATVFPNDPPG</sequence>
<keyword evidence="4 7" id="KW-0067">ATP-binding</keyword>
<keyword evidence="5 7" id="KW-1278">Translocase</keyword>
<dbReference type="Pfam" id="PF08402">
    <property type="entry name" value="TOBE_2"/>
    <property type="match status" value="1"/>
</dbReference>
<dbReference type="Proteomes" id="UP000298781">
    <property type="component" value="Chromosome"/>
</dbReference>
<dbReference type="FunFam" id="3.40.50.300:FF:000425">
    <property type="entry name" value="Probable ABC transporter, ATP-binding subunit"/>
    <property type="match status" value="1"/>
</dbReference>
<dbReference type="KEGG" id="pstg:E8M01_27430"/>
<dbReference type="Gene3D" id="3.40.50.300">
    <property type="entry name" value="P-loop containing nucleotide triphosphate hydrolases"/>
    <property type="match status" value="1"/>
</dbReference>
<evidence type="ECO:0000259" key="8">
    <source>
        <dbReference type="PROSITE" id="PS50893"/>
    </source>
</evidence>
<evidence type="ECO:0000256" key="4">
    <source>
        <dbReference type="ARBA" id="ARBA00022840"/>
    </source>
</evidence>
<evidence type="ECO:0000256" key="1">
    <source>
        <dbReference type="ARBA" id="ARBA00022448"/>
    </source>
</evidence>
<dbReference type="NCBIfam" id="TIGR01187">
    <property type="entry name" value="potA"/>
    <property type="match status" value="1"/>
</dbReference>
<comment type="similarity">
    <text evidence="7">Belongs to the ABC transporter superfamily. Spermidine/putrescine importer (TC 3.A.1.11.1) family.</text>
</comment>
<dbReference type="PROSITE" id="PS00211">
    <property type="entry name" value="ABC_TRANSPORTER_1"/>
    <property type="match status" value="1"/>
</dbReference>
<dbReference type="PANTHER" id="PTHR42781">
    <property type="entry name" value="SPERMIDINE/PUTRESCINE IMPORT ATP-BINDING PROTEIN POTA"/>
    <property type="match status" value="1"/>
</dbReference>
<comment type="catalytic activity">
    <reaction evidence="7">
        <text>ATP + H2O + polyamine-[polyamine-binding protein]Side 1 = ADP + phosphate + polyamineSide 2 + [polyamine-binding protein]Side 1.</text>
        <dbReference type="EC" id="7.6.2.11"/>
    </reaction>
</comment>
<keyword evidence="2 7" id="KW-1003">Cell membrane</keyword>
<dbReference type="EMBL" id="CP039690">
    <property type="protein sequence ID" value="QCI67628.1"/>
    <property type="molecule type" value="Genomic_DNA"/>
</dbReference>
<proteinExistence type="inferred from homology"/>
<keyword evidence="1 7" id="KW-0813">Transport</keyword>
<feature type="domain" description="ABC transporter" evidence="8">
    <location>
        <begin position="12"/>
        <end position="242"/>
    </location>
</feature>
<evidence type="ECO:0000313" key="10">
    <source>
        <dbReference type="Proteomes" id="UP000298781"/>
    </source>
</evidence>
<dbReference type="GO" id="GO:0043190">
    <property type="term" value="C:ATP-binding cassette (ABC) transporter complex"/>
    <property type="evidence" value="ECO:0007669"/>
    <property type="project" value="InterPro"/>
</dbReference>
<dbReference type="InterPro" id="IPR013611">
    <property type="entry name" value="Transp-assoc_OB_typ2"/>
</dbReference>
<dbReference type="EC" id="7.6.2.11" evidence="7"/>
<organism evidence="9 10">
    <name type="scientific">Phreatobacter stygius</name>
    <dbReference type="NCBI Taxonomy" id="1940610"/>
    <lineage>
        <taxon>Bacteria</taxon>
        <taxon>Pseudomonadati</taxon>
        <taxon>Pseudomonadota</taxon>
        <taxon>Alphaproteobacteria</taxon>
        <taxon>Hyphomicrobiales</taxon>
        <taxon>Phreatobacteraceae</taxon>
        <taxon>Phreatobacter</taxon>
    </lineage>
</organism>
<comment type="function">
    <text evidence="7">Part of the ABC transporter complex PotABCD involved in spermidine/putrescine import. Responsible for energy coupling to the transport system.</text>
</comment>
<dbReference type="SMART" id="SM00382">
    <property type="entry name" value="AAA"/>
    <property type="match status" value="1"/>
</dbReference>
<dbReference type="SUPFAM" id="SSF52540">
    <property type="entry name" value="P-loop containing nucleoside triphosphate hydrolases"/>
    <property type="match status" value="1"/>
</dbReference>
<dbReference type="PANTHER" id="PTHR42781:SF4">
    <property type="entry name" value="SPERMIDINE_PUTRESCINE IMPORT ATP-BINDING PROTEIN POTA"/>
    <property type="match status" value="1"/>
</dbReference>
<comment type="subunit">
    <text evidence="7">The complex is composed of two ATP-binding proteins (PotA), two transmembrane proteins (PotB and PotC) and a solute-binding protein (PotD).</text>
</comment>
<dbReference type="InterPro" id="IPR017871">
    <property type="entry name" value="ABC_transporter-like_CS"/>
</dbReference>
<protein>
    <recommendedName>
        <fullName evidence="7">Spermidine/putrescine import ATP-binding protein PotA</fullName>
        <ecNumber evidence="7">7.6.2.11</ecNumber>
    </recommendedName>
</protein>
<keyword evidence="10" id="KW-1185">Reference proteome</keyword>
<evidence type="ECO:0000256" key="2">
    <source>
        <dbReference type="ARBA" id="ARBA00022475"/>
    </source>
</evidence>
<dbReference type="InterPro" id="IPR008995">
    <property type="entry name" value="Mo/tungstate-bd_C_term_dom"/>
</dbReference>
<accession>A0A4D7BC48</accession>
<dbReference type="SUPFAM" id="SSF50331">
    <property type="entry name" value="MOP-like"/>
    <property type="match status" value="1"/>
</dbReference>
<gene>
    <name evidence="7" type="primary">potA</name>
    <name evidence="9" type="ORF">E8M01_27430</name>
</gene>
<evidence type="ECO:0000256" key="3">
    <source>
        <dbReference type="ARBA" id="ARBA00022741"/>
    </source>
</evidence>
<dbReference type="OrthoDB" id="9802264at2"/>
<dbReference type="InterPro" id="IPR027417">
    <property type="entry name" value="P-loop_NTPase"/>
</dbReference>
<reference evidence="9 10" key="1">
    <citation type="submission" date="2019-04" db="EMBL/GenBank/DDBJ databases">
        <title>Phreatobacter aquaticus sp. nov.</title>
        <authorList>
            <person name="Choi A."/>
        </authorList>
    </citation>
    <scope>NUCLEOTIDE SEQUENCE [LARGE SCALE GENOMIC DNA]</scope>
    <source>
        <strain evidence="9 10">KCTC 52518</strain>
    </source>
</reference>
<evidence type="ECO:0000256" key="6">
    <source>
        <dbReference type="ARBA" id="ARBA00023136"/>
    </source>
</evidence>
<dbReference type="PROSITE" id="PS50893">
    <property type="entry name" value="ABC_TRANSPORTER_2"/>
    <property type="match status" value="1"/>
</dbReference>
<dbReference type="GO" id="GO:0016887">
    <property type="term" value="F:ATP hydrolysis activity"/>
    <property type="evidence" value="ECO:0007669"/>
    <property type="project" value="InterPro"/>
</dbReference>
<dbReference type="GO" id="GO:0015697">
    <property type="term" value="P:quaternary ammonium group transport"/>
    <property type="evidence" value="ECO:0007669"/>
    <property type="project" value="UniProtKB-ARBA"/>
</dbReference>
<evidence type="ECO:0000313" key="9">
    <source>
        <dbReference type="EMBL" id="QCI67628.1"/>
    </source>
</evidence>
<dbReference type="InterPro" id="IPR050093">
    <property type="entry name" value="ABC_SmlMolc_Importer"/>
</dbReference>